<dbReference type="AlphaFoldDB" id="A0A5J9W640"/>
<keyword evidence="2" id="KW-1185">Reference proteome</keyword>
<feature type="non-terminal residue" evidence="1">
    <location>
        <position position="1"/>
    </location>
</feature>
<name>A0A5J9W640_9POAL</name>
<dbReference type="Proteomes" id="UP000324897">
    <property type="component" value="Unassembled WGS sequence"/>
</dbReference>
<reference evidence="1 2" key="1">
    <citation type="journal article" date="2019" name="Sci. Rep.">
        <title>A high-quality genome of Eragrostis curvula grass provides insights into Poaceae evolution and supports new strategies to enhance forage quality.</title>
        <authorList>
            <person name="Carballo J."/>
            <person name="Santos B.A.C.M."/>
            <person name="Zappacosta D."/>
            <person name="Garbus I."/>
            <person name="Selva J.P."/>
            <person name="Gallo C.A."/>
            <person name="Diaz A."/>
            <person name="Albertini E."/>
            <person name="Caccamo M."/>
            <person name="Echenique V."/>
        </authorList>
    </citation>
    <scope>NUCLEOTIDE SEQUENCE [LARGE SCALE GENOMIC DNA]</scope>
    <source>
        <strain evidence="2">cv. Victoria</strain>
        <tissue evidence="1">Leaf</tissue>
    </source>
</reference>
<sequence>IGEKTPFEKNTFLLLFRGGPPIGMSILESIKARFVPHIGQLVTVAGPNSGVYPVRLAMEGGEKPPTDTDTSCPVFEEGDHNPDPWEHVQFEARPANILIFFVKHRVHSCWINSLQTFRLYVVSLTRELIQRRMYFSAAFSFLLPEVPAPLVMRFKGRSVLTNATIIKVIG</sequence>
<dbReference type="Gramene" id="TVU42810">
    <property type="protein sequence ID" value="TVU42810"/>
    <property type="gene ID" value="EJB05_09233"/>
</dbReference>
<evidence type="ECO:0000313" key="2">
    <source>
        <dbReference type="Proteomes" id="UP000324897"/>
    </source>
</evidence>
<dbReference type="EMBL" id="RWGY01000005">
    <property type="protein sequence ID" value="TVU42810.1"/>
    <property type="molecule type" value="Genomic_DNA"/>
</dbReference>
<accession>A0A5J9W640</accession>
<protein>
    <submittedName>
        <fullName evidence="1">Uncharacterized protein</fullName>
    </submittedName>
</protein>
<gene>
    <name evidence="1" type="ORF">EJB05_09233</name>
</gene>
<evidence type="ECO:0000313" key="1">
    <source>
        <dbReference type="EMBL" id="TVU42810.1"/>
    </source>
</evidence>
<comment type="caution">
    <text evidence="1">The sequence shown here is derived from an EMBL/GenBank/DDBJ whole genome shotgun (WGS) entry which is preliminary data.</text>
</comment>
<proteinExistence type="predicted"/>
<organism evidence="1 2">
    <name type="scientific">Eragrostis curvula</name>
    <name type="common">weeping love grass</name>
    <dbReference type="NCBI Taxonomy" id="38414"/>
    <lineage>
        <taxon>Eukaryota</taxon>
        <taxon>Viridiplantae</taxon>
        <taxon>Streptophyta</taxon>
        <taxon>Embryophyta</taxon>
        <taxon>Tracheophyta</taxon>
        <taxon>Spermatophyta</taxon>
        <taxon>Magnoliopsida</taxon>
        <taxon>Liliopsida</taxon>
        <taxon>Poales</taxon>
        <taxon>Poaceae</taxon>
        <taxon>PACMAD clade</taxon>
        <taxon>Chloridoideae</taxon>
        <taxon>Eragrostideae</taxon>
        <taxon>Eragrostidinae</taxon>
        <taxon>Eragrostis</taxon>
    </lineage>
</organism>